<reference evidence="4 5" key="1">
    <citation type="submission" date="2013-06" db="EMBL/GenBank/DDBJ databases">
        <title>Draft genome sequence of Thauera terpenica.</title>
        <authorList>
            <person name="Liu B."/>
            <person name="Frostegard A.H."/>
            <person name="Shapleigh J.P."/>
        </authorList>
    </citation>
    <scope>NUCLEOTIDE SEQUENCE [LARGE SCALE GENOMIC DNA]</scope>
    <source>
        <strain evidence="4 5">58Eu</strain>
    </source>
</reference>
<organism evidence="4 5">
    <name type="scientific">Thauera terpenica 58Eu</name>
    <dbReference type="NCBI Taxonomy" id="1348657"/>
    <lineage>
        <taxon>Bacteria</taxon>
        <taxon>Pseudomonadati</taxon>
        <taxon>Pseudomonadota</taxon>
        <taxon>Betaproteobacteria</taxon>
        <taxon>Rhodocyclales</taxon>
        <taxon>Zoogloeaceae</taxon>
        <taxon>Thauera</taxon>
    </lineage>
</organism>
<dbReference type="SUPFAM" id="SSF52540">
    <property type="entry name" value="P-loop containing nucleoside triphosphate hydrolases"/>
    <property type="match status" value="1"/>
</dbReference>
<dbReference type="SMART" id="SM00382">
    <property type="entry name" value="AAA"/>
    <property type="match status" value="1"/>
</dbReference>
<dbReference type="GO" id="GO:0005694">
    <property type="term" value="C:chromosome"/>
    <property type="evidence" value="ECO:0007669"/>
    <property type="project" value="TreeGrafter"/>
</dbReference>
<dbReference type="InterPro" id="IPR001270">
    <property type="entry name" value="ClpA/B"/>
</dbReference>
<sequence>MSSPPENAKGIHRITSLPDGGLRELWSSIVIEKRTKDQLLSQAIVNFTVRSKVARTVLPLHGTILLVGQPGTGKTSLAKGLAAETAAVFDKGKFRLLEVDPHALGSAMMGKTQKAVSDLFSQTIAESALTGPTIVLLDEVETLAADRSKLSLQANPVDVHRATDAVLVQLDALAETHHNLLFIATSNFPQAVDSAFTSRCDLVLEIPMPGAAACEQILRECLNGLAQTYPSIADLATGPRFNAVVDEVVGLDGRAIRKTVAAALTMRKEVAIAPAQLKITDLLDAAKAAKAARTDKGGAK</sequence>
<dbReference type="InterPro" id="IPR044539">
    <property type="entry name" value="Pch2-like"/>
</dbReference>
<dbReference type="PANTHER" id="PTHR45991">
    <property type="entry name" value="PACHYTENE CHECKPOINT PROTEIN 2"/>
    <property type="match status" value="1"/>
</dbReference>
<keyword evidence="5" id="KW-1185">Reference proteome</keyword>
<dbReference type="InterPro" id="IPR003959">
    <property type="entry name" value="ATPase_AAA_core"/>
</dbReference>
<proteinExistence type="predicted"/>
<protein>
    <recommendedName>
        <fullName evidence="3">AAA+ ATPase domain-containing protein</fullName>
    </recommendedName>
</protein>
<dbReference type="GO" id="GO:0005524">
    <property type="term" value="F:ATP binding"/>
    <property type="evidence" value="ECO:0007669"/>
    <property type="project" value="UniProtKB-KW"/>
</dbReference>
<evidence type="ECO:0000256" key="2">
    <source>
        <dbReference type="ARBA" id="ARBA00022840"/>
    </source>
</evidence>
<comment type="caution">
    <text evidence="4">The sequence shown here is derived from an EMBL/GenBank/DDBJ whole genome shotgun (WGS) entry which is preliminary data.</text>
</comment>
<dbReference type="PRINTS" id="PR00300">
    <property type="entry name" value="CLPPROTEASEA"/>
</dbReference>
<dbReference type="GO" id="GO:0016887">
    <property type="term" value="F:ATP hydrolysis activity"/>
    <property type="evidence" value="ECO:0007669"/>
    <property type="project" value="InterPro"/>
</dbReference>
<dbReference type="InterPro" id="IPR003593">
    <property type="entry name" value="AAA+_ATPase"/>
</dbReference>
<keyword evidence="2" id="KW-0067">ATP-binding</keyword>
<feature type="domain" description="AAA+ ATPase" evidence="3">
    <location>
        <begin position="60"/>
        <end position="209"/>
    </location>
</feature>
<evidence type="ECO:0000256" key="1">
    <source>
        <dbReference type="ARBA" id="ARBA00022741"/>
    </source>
</evidence>
<dbReference type="Pfam" id="PF00004">
    <property type="entry name" value="AAA"/>
    <property type="match status" value="1"/>
</dbReference>
<dbReference type="AlphaFoldDB" id="T0B0F7"/>
<dbReference type="Gene3D" id="3.40.50.300">
    <property type="entry name" value="P-loop containing nucleotide triphosphate hydrolases"/>
    <property type="match status" value="1"/>
</dbReference>
<accession>T0B0F7</accession>
<dbReference type="STRING" id="1348657.M622_13075"/>
<keyword evidence="1" id="KW-0547">Nucleotide-binding</keyword>
<evidence type="ECO:0000313" key="4">
    <source>
        <dbReference type="EMBL" id="EPZ16313.1"/>
    </source>
</evidence>
<evidence type="ECO:0000313" key="5">
    <source>
        <dbReference type="Proteomes" id="UP000015455"/>
    </source>
</evidence>
<dbReference type="eggNOG" id="COG0464">
    <property type="taxonomic scope" value="Bacteria"/>
</dbReference>
<gene>
    <name evidence="4" type="ORF">M622_13075</name>
</gene>
<dbReference type="OrthoDB" id="9802352at2"/>
<name>T0B0F7_9RHOO</name>
<dbReference type="Proteomes" id="UP000015455">
    <property type="component" value="Unassembled WGS sequence"/>
</dbReference>
<dbReference type="PATRIC" id="fig|1348657.5.peg.1151"/>
<dbReference type="RefSeq" id="WP_021248589.1">
    <property type="nucleotide sequence ID" value="NZ_ATJV01000046.1"/>
</dbReference>
<dbReference type="PANTHER" id="PTHR45991:SF1">
    <property type="entry name" value="PACHYTENE CHECKPOINT PROTEIN 2 HOMOLOG"/>
    <property type="match status" value="1"/>
</dbReference>
<dbReference type="EMBL" id="ATJV01000046">
    <property type="protein sequence ID" value="EPZ16313.1"/>
    <property type="molecule type" value="Genomic_DNA"/>
</dbReference>
<evidence type="ECO:0000259" key="3">
    <source>
        <dbReference type="SMART" id="SM00382"/>
    </source>
</evidence>
<dbReference type="InterPro" id="IPR027417">
    <property type="entry name" value="P-loop_NTPase"/>
</dbReference>